<organism evidence="2 3">
    <name type="scientific">Dendrothele bispora (strain CBS 962.96)</name>
    <dbReference type="NCBI Taxonomy" id="1314807"/>
    <lineage>
        <taxon>Eukaryota</taxon>
        <taxon>Fungi</taxon>
        <taxon>Dikarya</taxon>
        <taxon>Basidiomycota</taxon>
        <taxon>Agaricomycotina</taxon>
        <taxon>Agaricomycetes</taxon>
        <taxon>Agaricomycetidae</taxon>
        <taxon>Agaricales</taxon>
        <taxon>Agaricales incertae sedis</taxon>
        <taxon>Dendrothele</taxon>
    </lineage>
</organism>
<protein>
    <submittedName>
        <fullName evidence="2">Uncharacterized protein</fullName>
    </submittedName>
</protein>
<feature type="compositionally biased region" description="Basic and acidic residues" evidence="1">
    <location>
        <begin position="56"/>
        <end position="76"/>
    </location>
</feature>
<feature type="region of interest" description="Disordered" evidence="1">
    <location>
        <begin position="19"/>
        <end position="98"/>
    </location>
</feature>
<dbReference type="EMBL" id="ML179324">
    <property type="protein sequence ID" value="THU90816.1"/>
    <property type="molecule type" value="Genomic_DNA"/>
</dbReference>
<feature type="compositionally biased region" description="Polar residues" evidence="1">
    <location>
        <begin position="27"/>
        <end position="43"/>
    </location>
</feature>
<reference evidence="2 3" key="1">
    <citation type="journal article" date="2019" name="Nat. Ecol. Evol.">
        <title>Megaphylogeny resolves global patterns of mushroom evolution.</title>
        <authorList>
            <person name="Varga T."/>
            <person name="Krizsan K."/>
            <person name="Foldi C."/>
            <person name="Dima B."/>
            <person name="Sanchez-Garcia M."/>
            <person name="Sanchez-Ramirez S."/>
            <person name="Szollosi G.J."/>
            <person name="Szarkandi J.G."/>
            <person name="Papp V."/>
            <person name="Albert L."/>
            <person name="Andreopoulos W."/>
            <person name="Angelini C."/>
            <person name="Antonin V."/>
            <person name="Barry K.W."/>
            <person name="Bougher N.L."/>
            <person name="Buchanan P."/>
            <person name="Buyck B."/>
            <person name="Bense V."/>
            <person name="Catcheside P."/>
            <person name="Chovatia M."/>
            <person name="Cooper J."/>
            <person name="Damon W."/>
            <person name="Desjardin D."/>
            <person name="Finy P."/>
            <person name="Geml J."/>
            <person name="Haridas S."/>
            <person name="Hughes K."/>
            <person name="Justo A."/>
            <person name="Karasinski D."/>
            <person name="Kautmanova I."/>
            <person name="Kiss B."/>
            <person name="Kocsube S."/>
            <person name="Kotiranta H."/>
            <person name="LaButti K.M."/>
            <person name="Lechner B.E."/>
            <person name="Liimatainen K."/>
            <person name="Lipzen A."/>
            <person name="Lukacs Z."/>
            <person name="Mihaltcheva S."/>
            <person name="Morgado L.N."/>
            <person name="Niskanen T."/>
            <person name="Noordeloos M.E."/>
            <person name="Ohm R.A."/>
            <person name="Ortiz-Santana B."/>
            <person name="Ovrebo C."/>
            <person name="Racz N."/>
            <person name="Riley R."/>
            <person name="Savchenko A."/>
            <person name="Shiryaev A."/>
            <person name="Soop K."/>
            <person name="Spirin V."/>
            <person name="Szebenyi C."/>
            <person name="Tomsovsky M."/>
            <person name="Tulloss R.E."/>
            <person name="Uehling J."/>
            <person name="Grigoriev I.V."/>
            <person name="Vagvolgyi C."/>
            <person name="Papp T."/>
            <person name="Martin F.M."/>
            <person name="Miettinen O."/>
            <person name="Hibbett D.S."/>
            <person name="Nagy L.G."/>
        </authorList>
    </citation>
    <scope>NUCLEOTIDE SEQUENCE [LARGE SCALE GENOMIC DNA]</scope>
    <source>
        <strain evidence="2 3">CBS 962.96</strain>
    </source>
</reference>
<evidence type="ECO:0000256" key="1">
    <source>
        <dbReference type="SAM" id="MobiDB-lite"/>
    </source>
</evidence>
<accession>A0A4S8LN92</accession>
<dbReference type="Proteomes" id="UP000297245">
    <property type="component" value="Unassembled WGS sequence"/>
</dbReference>
<proteinExistence type="predicted"/>
<gene>
    <name evidence="2" type="ORF">K435DRAFT_801704</name>
</gene>
<sequence length="211" mass="23772">MNLIHTLRKREWGKKKYEGNNRYRGIDNTTDDPISQNTPQTSFDDLYYGGANNQSDFHHSSSDSRERGDTEQDKQEISNNENLARDFHDINGGYTEQDNRRIEHNVDHAETYYEGGNTVNNNVEGNLKAVCVGGALTGGGFYLGQTTAQVERSNYYYNRSQPALPGNKGLVIYLPDFSVDQLPSLVLTLVILSKFAIEVFCFVRQTVFGGI</sequence>
<dbReference type="AlphaFoldDB" id="A0A4S8LN92"/>
<evidence type="ECO:0000313" key="2">
    <source>
        <dbReference type="EMBL" id="THU90816.1"/>
    </source>
</evidence>
<evidence type="ECO:0000313" key="3">
    <source>
        <dbReference type="Proteomes" id="UP000297245"/>
    </source>
</evidence>
<name>A0A4S8LN92_DENBC</name>
<keyword evidence="3" id="KW-1185">Reference proteome</keyword>